<organism evidence="4">
    <name type="scientific">Clastoptera arizonana</name>
    <name type="common">Arizona spittle bug</name>
    <dbReference type="NCBI Taxonomy" id="38151"/>
    <lineage>
        <taxon>Eukaryota</taxon>
        <taxon>Metazoa</taxon>
        <taxon>Ecdysozoa</taxon>
        <taxon>Arthropoda</taxon>
        <taxon>Hexapoda</taxon>
        <taxon>Insecta</taxon>
        <taxon>Pterygota</taxon>
        <taxon>Neoptera</taxon>
        <taxon>Paraneoptera</taxon>
        <taxon>Hemiptera</taxon>
        <taxon>Auchenorrhyncha</taxon>
        <taxon>Cercopoidea</taxon>
        <taxon>Clastopteridae</taxon>
        <taxon>Clastoptera</taxon>
    </lineage>
</organism>
<evidence type="ECO:0000256" key="1">
    <source>
        <dbReference type="ARBA" id="ARBA00022603"/>
    </source>
</evidence>
<dbReference type="EMBL" id="GEDC01011594">
    <property type="protein sequence ID" value="JAS25704.1"/>
    <property type="molecule type" value="Transcribed_RNA"/>
</dbReference>
<dbReference type="GO" id="GO:0032259">
    <property type="term" value="P:methylation"/>
    <property type="evidence" value="ECO:0007669"/>
    <property type="project" value="UniProtKB-KW"/>
</dbReference>
<dbReference type="GO" id="GO:0042051">
    <property type="term" value="P:compound eye photoreceptor development"/>
    <property type="evidence" value="ECO:0007669"/>
    <property type="project" value="TreeGrafter"/>
</dbReference>
<dbReference type="SUPFAM" id="SSF144232">
    <property type="entry name" value="HIT/MYND zinc finger-like"/>
    <property type="match status" value="1"/>
</dbReference>
<dbReference type="Gene3D" id="2.170.270.10">
    <property type="entry name" value="SET domain"/>
    <property type="match status" value="1"/>
</dbReference>
<dbReference type="SUPFAM" id="SSF48452">
    <property type="entry name" value="TPR-like"/>
    <property type="match status" value="1"/>
</dbReference>
<protein>
    <submittedName>
        <fullName evidence="4">Uncharacterized protein</fullName>
    </submittedName>
</protein>
<dbReference type="PANTHER" id="PTHR46165:SF5">
    <property type="entry name" value="RE32936P"/>
    <property type="match status" value="1"/>
</dbReference>
<dbReference type="InterPro" id="IPR044421">
    <property type="entry name" value="SMYD4_SET"/>
</dbReference>
<dbReference type="GO" id="GO:0042826">
    <property type="term" value="F:histone deacetylase binding"/>
    <property type="evidence" value="ECO:0007669"/>
    <property type="project" value="TreeGrafter"/>
</dbReference>
<dbReference type="GO" id="GO:0008168">
    <property type="term" value="F:methyltransferase activity"/>
    <property type="evidence" value="ECO:0007669"/>
    <property type="project" value="UniProtKB-KW"/>
</dbReference>
<dbReference type="PANTHER" id="PTHR46165">
    <property type="entry name" value="SET AND MYND DOMAIN-CONTAINING PROTEIN 4"/>
    <property type="match status" value="1"/>
</dbReference>
<dbReference type="Gene3D" id="1.10.220.160">
    <property type="match status" value="1"/>
</dbReference>
<dbReference type="SUPFAM" id="SSF82199">
    <property type="entry name" value="SET domain"/>
    <property type="match status" value="1"/>
</dbReference>
<dbReference type="Gene3D" id="6.10.140.2220">
    <property type="match status" value="1"/>
</dbReference>
<proteinExistence type="predicted"/>
<keyword evidence="2" id="KW-0808">Transferase</keyword>
<dbReference type="InterPro" id="IPR046341">
    <property type="entry name" value="SET_dom_sf"/>
</dbReference>
<evidence type="ECO:0000256" key="2">
    <source>
        <dbReference type="ARBA" id="ARBA00022679"/>
    </source>
</evidence>
<evidence type="ECO:0000256" key="3">
    <source>
        <dbReference type="ARBA" id="ARBA00022691"/>
    </source>
</evidence>
<reference evidence="4" key="1">
    <citation type="submission" date="2015-12" db="EMBL/GenBank/DDBJ databases">
        <title>De novo transcriptome assembly of four potential Pierce s Disease insect vectors from Arizona vineyards.</title>
        <authorList>
            <person name="Tassone E.E."/>
        </authorList>
    </citation>
    <scope>NUCLEOTIDE SEQUENCE</scope>
</reference>
<name>A0A1B6DJ26_9HEMI</name>
<evidence type="ECO:0000313" key="4">
    <source>
        <dbReference type="EMBL" id="JAS25704.1"/>
    </source>
</evidence>
<keyword evidence="3" id="KW-0949">S-adenosyl-L-methionine</keyword>
<dbReference type="Gene3D" id="1.25.40.10">
    <property type="entry name" value="Tetratricopeptide repeat domain"/>
    <property type="match status" value="1"/>
</dbReference>
<sequence length="662" mass="75595">MEYDPLYTSVCNAITLQSQRQGFFQDYANTVTSEAGPVWIEEFGNLQTNKDRFLKCFNDEKLCDVIHGPLQNIQPLFRKKSAKIAQIRRLEGESAILSNNNSRALLLLTQSVIQAPYTDCDKSIDNGLTLTLALWHRSTALLNLKEYKLCLTDVQQSLKEKLPEDFKIDAYYRMSECYIEMKMFPKARITLKLGINFLDSNTSDWKKKLDDKINFLDKLANPDISLTDSEEKHPIITDGLNLVLPNASSLIQAKSSATTGRYAVATNFIKTGDTLVVEPPFSACLLPDKFGSHCHHCFKRLRSAYACKDCGGIAFCSIECQDIACKTYHAFECKFMDILIGSGMSILCHIALRTVTQQKLNYWLQHFTNKIDASDFNRVLNLVAHEEKRSAIDFVNRTLMAMFLLRVLKCSGYFPGSDEDKLSDIELYIGSVMLRLLQTLQFNAHEIYETLLKTENDFRSSKVVYKAVGIYPTVAAYFNHDCYPAVARYFSGKNIVLRALRPLAPGEVVPENYGPVFCKKKLIERKRHLASRYWFQCICESCKEDWPSFSEMDRSIRFRCKVKNCQGLIKTSLENNVEKIKCSECKQYFNVTDNVCLVKSYLDSFLHATEFMDKGELDKATAILSKFSDQMHLICKPPFKEMSLSHIALTTCWANNSNTYII</sequence>
<dbReference type="CDD" id="cd10536">
    <property type="entry name" value="SET_SMYD4"/>
    <property type="match status" value="1"/>
</dbReference>
<gene>
    <name evidence="4" type="ORF">g.24764</name>
</gene>
<keyword evidence="1" id="KW-0489">Methyltransferase</keyword>
<dbReference type="AlphaFoldDB" id="A0A1B6DJ26"/>
<dbReference type="InterPro" id="IPR011990">
    <property type="entry name" value="TPR-like_helical_dom_sf"/>
</dbReference>
<dbReference type="GO" id="GO:0005634">
    <property type="term" value="C:nucleus"/>
    <property type="evidence" value="ECO:0007669"/>
    <property type="project" value="TreeGrafter"/>
</dbReference>
<accession>A0A1B6DJ26</accession>
<dbReference type="InterPro" id="IPR052097">
    <property type="entry name" value="SET-MYND_domain_protein"/>
</dbReference>
<dbReference type="GO" id="GO:0005737">
    <property type="term" value="C:cytoplasm"/>
    <property type="evidence" value="ECO:0007669"/>
    <property type="project" value="TreeGrafter"/>
</dbReference>